<dbReference type="InterPro" id="IPR036291">
    <property type="entry name" value="NAD(P)-bd_dom_sf"/>
</dbReference>
<evidence type="ECO:0000259" key="3">
    <source>
        <dbReference type="Pfam" id="PF02826"/>
    </source>
</evidence>
<keyword evidence="1 4" id="KW-0560">Oxidoreductase</keyword>
<feature type="domain" description="D-isomer specific 2-hydroxyacid dehydrogenase NAD-binding" evidence="3">
    <location>
        <begin position="130"/>
        <end position="274"/>
    </location>
</feature>
<dbReference type="RefSeq" id="WP_044050647.1">
    <property type="nucleotide sequence ID" value="NZ_CP003984.1"/>
</dbReference>
<dbReference type="EC" id="1.1.1.79" evidence="4"/>
<dbReference type="SUPFAM" id="SSF51735">
    <property type="entry name" value="NAD(P)-binding Rossmann-fold domains"/>
    <property type="match status" value="1"/>
</dbReference>
<dbReference type="AlphaFoldDB" id="A0AAN0RL65"/>
<evidence type="ECO:0000256" key="1">
    <source>
        <dbReference type="ARBA" id="ARBA00023002"/>
    </source>
</evidence>
<keyword evidence="2" id="KW-0520">NAD</keyword>
<protein>
    <submittedName>
        <fullName evidence="4">Glyoxylate/hydroxypyruvate reductase GhrA</fullName>
        <ecNumber evidence="4">1.1.1.79</ecNumber>
        <ecNumber evidence="4">1.1.1.81</ecNumber>
    </submittedName>
</protein>
<dbReference type="GO" id="GO:0016618">
    <property type="term" value="F:hydroxypyruvate reductase [NAD(P)H] activity"/>
    <property type="evidence" value="ECO:0007669"/>
    <property type="project" value="UniProtKB-EC"/>
</dbReference>
<dbReference type="GO" id="GO:0051287">
    <property type="term" value="F:NAD binding"/>
    <property type="evidence" value="ECO:0007669"/>
    <property type="project" value="InterPro"/>
</dbReference>
<dbReference type="CDD" id="cd12164">
    <property type="entry name" value="GDH_like_2"/>
    <property type="match status" value="1"/>
</dbReference>
<organism evidence="4 5">
    <name type="scientific">Planktomarina temperata RCA23</name>
    <dbReference type="NCBI Taxonomy" id="666509"/>
    <lineage>
        <taxon>Bacteria</taxon>
        <taxon>Pseudomonadati</taxon>
        <taxon>Pseudomonadota</taxon>
        <taxon>Alphaproteobacteria</taxon>
        <taxon>Rhodobacterales</taxon>
        <taxon>Paracoccaceae</taxon>
        <taxon>Planktomarina</taxon>
    </lineage>
</organism>
<evidence type="ECO:0000313" key="4">
    <source>
        <dbReference type="EMBL" id="AII88039.1"/>
    </source>
</evidence>
<reference evidence="4 5" key="1">
    <citation type="journal article" date="2014" name="ISME J.">
        <title>Adaptation of an abundant Roseobacter RCA organism to pelagic systems revealed by genomic and transcriptomic analyses.</title>
        <authorList>
            <person name="Voget S."/>
            <person name="Wemheuer B."/>
            <person name="Brinkhoff T."/>
            <person name="Vollmers J."/>
            <person name="Dietrich S."/>
            <person name="Giebel H.A."/>
            <person name="Beardsley C."/>
            <person name="Sardemann C."/>
            <person name="Bakenhus I."/>
            <person name="Billerbeck S."/>
            <person name="Daniel R."/>
            <person name="Simon M."/>
        </authorList>
    </citation>
    <scope>NUCLEOTIDE SEQUENCE [LARGE SCALE GENOMIC DNA]</scope>
    <source>
        <strain evidence="4 5">RCA23</strain>
    </source>
</reference>
<dbReference type="KEGG" id="ptp:RCA23_c25200"/>
<keyword evidence="5" id="KW-1185">Reference proteome</keyword>
<evidence type="ECO:0000256" key="2">
    <source>
        <dbReference type="ARBA" id="ARBA00023027"/>
    </source>
</evidence>
<dbReference type="PANTHER" id="PTHR43333:SF1">
    <property type="entry name" value="D-ISOMER SPECIFIC 2-HYDROXYACID DEHYDROGENASE NAD-BINDING DOMAIN-CONTAINING PROTEIN"/>
    <property type="match status" value="1"/>
</dbReference>
<accession>A0AAN0RL65</accession>
<dbReference type="Proteomes" id="UP000028680">
    <property type="component" value="Chromosome"/>
</dbReference>
<proteinExistence type="predicted"/>
<evidence type="ECO:0000313" key="5">
    <source>
        <dbReference type="Proteomes" id="UP000028680"/>
    </source>
</evidence>
<dbReference type="Gene3D" id="3.40.50.720">
    <property type="entry name" value="NAD(P)-binding Rossmann-like Domain"/>
    <property type="match status" value="2"/>
</dbReference>
<name>A0AAN0RL65_9RHOB</name>
<dbReference type="Pfam" id="PF02826">
    <property type="entry name" value="2-Hacid_dh_C"/>
    <property type="match status" value="1"/>
</dbReference>
<dbReference type="GO" id="GO:0030267">
    <property type="term" value="F:glyoxylate reductase (NADPH) activity"/>
    <property type="evidence" value="ECO:0007669"/>
    <property type="project" value="UniProtKB-EC"/>
</dbReference>
<gene>
    <name evidence="4" type="primary">ghrA</name>
    <name evidence="4" type="ORF">RCA23_c25200</name>
</gene>
<dbReference type="EMBL" id="CP003984">
    <property type="protein sequence ID" value="AII88039.1"/>
    <property type="molecule type" value="Genomic_DNA"/>
</dbReference>
<dbReference type="EC" id="1.1.1.81" evidence="4"/>
<dbReference type="PANTHER" id="PTHR43333">
    <property type="entry name" value="2-HACID_DH_C DOMAIN-CONTAINING PROTEIN"/>
    <property type="match status" value="1"/>
</dbReference>
<sequence>MINVLFAARPEQFELYEAPLLQGLAQRGIHANVTTDCPPADVDYVVYAPSSTLQDFTPYTRCKAVLSLWAGVEKIVGNASLTQPLCRMVDSGLRDGMVEWVVGHTLRYHLGMDQHIVNPDHIWRESHPPLAQDRPVTILGLGALGQACAAALTALNFPVSGWSRGPKQIDGLTCHHGPDGLKPALQNAEILILLLPDTPETEHVINAQTLTQMPRGSTIINPGRGPLIEDKALLAALKEGQISAACLDVFRVEPLPQDHPYWHLPNVTVTPHIASGTRPTTAAEVLVENIARGETGAPFVHLVDRTAGY</sequence>
<dbReference type="InterPro" id="IPR006140">
    <property type="entry name" value="D-isomer_DH_NAD-bd"/>
</dbReference>